<protein>
    <recommendedName>
        <fullName evidence="6">O-antigen ligase-related domain-containing protein</fullName>
    </recommendedName>
</protein>
<gene>
    <name evidence="7" type="ORF">CRI94_05725</name>
</gene>
<evidence type="ECO:0000256" key="2">
    <source>
        <dbReference type="ARBA" id="ARBA00022692"/>
    </source>
</evidence>
<organism evidence="7 8">
    <name type="scientific">Longibacter salinarum</name>
    <dbReference type="NCBI Taxonomy" id="1850348"/>
    <lineage>
        <taxon>Bacteria</taxon>
        <taxon>Pseudomonadati</taxon>
        <taxon>Rhodothermota</taxon>
        <taxon>Rhodothermia</taxon>
        <taxon>Rhodothermales</taxon>
        <taxon>Salisaetaceae</taxon>
        <taxon>Longibacter</taxon>
    </lineage>
</organism>
<feature type="transmembrane region" description="Helical" evidence="5">
    <location>
        <begin position="34"/>
        <end position="51"/>
    </location>
</feature>
<evidence type="ECO:0000256" key="4">
    <source>
        <dbReference type="ARBA" id="ARBA00023136"/>
    </source>
</evidence>
<evidence type="ECO:0000256" key="3">
    <source>
        <dbReference type="ARBA" id="ARBA00022989"/>
    </source>
</evidence>
<dbReference type="AlphaFoldDB" id="A0A2A8D141"/>
<comment type="caution">
    <text evidence="7">The sequence shown here is derived from an EMBL/GenBank/DDBJ whole genome shotgun (WGS) entry which is preliminary data.</text>
</comment>
<feature type="transmembrane region" description="Helical" evidence="5">
    <location>
        <begin position="238"/>
        <end position="263"/>
    </location>
</feature>
<evidence type="ECO:0000313" key="8">
    <source>
        <dbReference type="Proteomes" id="UP000220102"/>
    </source>
</evidence>
<feature type="transmembrane region" description="Helical" evidence="5">
    <location>
        <begin position="197"/>
        <end position="226"/>
    </location>
</feature>
<evidence type="ECO:0000256" key="5">
    <source>
        <dbReference type="SAM" id="Phobius"/>
    </source>
</evidence>
<evidence type="ECO:0000259" key="6">
    <source>
        <dbReference type="Pfam" id="PF04932"/>
    </source>
</evidence>
<feature type="transmembrane region" description="Helical" evidence="5">
    <location>
        <begin position="12"/>
        <end position="28"/>
    </location>
</feature>
<proteinExistence type="predicted"/>
<evidence type="ECO:0000313" key="7">
    <source>
        <dbReference type="EMBL" id="PEN14523.1"/>
    </source>
</evidence>
<sequence>MANFGNINVDRWLVALPILIPIFAPRSAVYSSPFVVYGTIGAVIGLGFVAVTSEKQGIGKRVLTVWGWLFVIALLTAVSQLLNSGGLELSGVTRIARPFLYMVVIAYGYKIGVAKTDDTITLSILWAAYVVLAGQIIVGATQFLGIRVFDLIYTSSKSSPYYGLLRLSGTLANPNFYGWVMLQLVTIITLLNRRATAYPLVLIAAVMAVMSGSRTATLILPFVIVLTQSFRRSPRVRIVRLIGVALLVGVISTSLFIAVSQYLPYVGSIRQLFVTGSLTAIGSLNARFIHWEMVADIFRQGDIWTWLFGLSDRSFTQTLDNDYLYVLFRNGIVGLLFHISFAIYLFRLCYQQRRNKIAQICIVYILSALVMGTVAETLAGWLLPIWLLYLIGIMIGQNQHRRTEHAHITSSE</sequence>
<reference evidence="7 8" key="1">
    <citation type="submission" date="2017-10" db="EMBL/GenBank/DDBJ databases">
        <title>Draft genome of Longibacter Salinarum.</title>
        <authorList>
            <person name="Goh K.M."/>
            <person name="Shamsir M.S."/>
            <person name="Lim S.W."/>
        </authorList>
    </citation>
    <scope>NUCLEOTIDE SEQUENCE [LARGE SCALE GENOMIC DNA]</scope>
    <source>
        <strain evidence="7 8">KCTC 52045</strain>
    </source>
</reference>
<feature type="domain" description="O-antigen ligase-related" evidence="6">
    <location>
        <begin position="200"/>
        <end position="338"/>
    </location>
</feature>
<keyword evidence="2 5" id="KW-0812">Transmembrane</keyword>
<dbReference type="EMBL" id="PDEQ01000002">
    <property type="protein sequence ID" value="PEN14523.1"/>
    <property type="molecule type" value="Genomic_DNA"/>
</dbReference>
<comment type="subcellular location">
    <subcellularLocation>
        <location evidence="1">Membrane</location>
        <topology evidence="1">Multi-pass membrane protein</topology>
    </subcellularLocation>
</comment>
<feature type="transmembrane region" description="Helical" evidence="5">
    <location>
        <begin position="170"/>
        <end position="191"/>
    </location>
</feature>
<dbReference type="Pfam" id="PF04932">
    <property type="entry name" value="Wzy_C"/>
    <property type="match status" value="1"/>
</dbReference>
<keyword evidence="8" id="KW-1185">Reference proteome</keyword>
<dbReference type="Proteomes" id="UP000220102">
    <property type="component" value="Unassembled WGS sequence"/>
</dbReference>
<feature type="transmembrane region" description="Helical" evidence="5">
    <location>
        <begin position="63"/>
        <end position="82"/>
    </location>
</feature>
<accession>A0A2A8D141</accession>
<feature type="transmembrane region" description="Helical" evidence="5">
    <location>
        <begin position="357"/>
        <end position="375"/>
    </location>
</feature>
<feature type="transmembrane region" description="Helical" evidence="5">
    <location>
        <begin position="323"/>
        <end position="345"/>
    </location>
</feature>
<keyword evidence="3 5" id="KW-1133">Transmembrane helix</keyword>
<keyword evidence="4 5" id="KW-0472">Membrane</keyword>
<name>A0A2A8D141_9BACT</name>
<feature type="transmembrane region" description="Helical" evidence="5">
    <location>
        <begin position="124"/>
        <end position="149"/>
    </location>
</feature>
<dbReference type="InterPro" id="IPR007016">
    <property type="entry name" value="O-antigen_ligase-rel_domated"/>
</dbReference>
<evidence type="ECO:0000256" key="1">
    <source>
        <dbReference type="ARBA" id="ARBA00004141"/>
    </source>
</evidence>